<proteinExistence type="predicted"/>
<feature type="region of interest" description="Disordered" evidence="1">
    <location>
        <begin position="317"/>
        <end position="349"/>
    </location>
</feature>
<dbReference type="EMBL" id="JXLN01015217">
    <property type="protein sequence ID" value="KPM10480.1"/>
    <property type="molecule type" value="Genomic_DNA"/>
</dbReference>
<evidence type="ECO:0000313" key="3">
    <source>
        <dbReference type="Proteomes" id="UP000616769"/>
    </source>
</evidence>
<reference evidence="2 3" key="1">
    <citation type="journal article" date="2015" name="Parasit. Vectors">
        <title>Draft genome of the scabies mite.</title>
        <authorList>
            <person name="Rider S.D.Jr."/>
            <person name="Morgan M.S."/>
            <person name="Arlian L.G."/>
        </authorList>
    </citation>
    <scope>NUCLEOTIDE SEQUENCE [LARGE SCALE GENOMIC DNA]</scope>
    <source>
        <strain evidence="2">Arlian Lab</strain>
    </source>
</reference>
<feature type="compositionally biased region" description="Basic residues" evidence="1">
    <location>
        <begin position="320"/>
        <end position="339"/>
    </location>
</feature>
<protein>
    <submittedName>
        <fullName evidence="2">Uncharacterized protein</fullName>
    </submittedName>
</protein>
<comment type="caution">
    <text evidence="2">The sequence shown here is derived from an EMBL/GenBank/DDBJ whole genome shotgun (WGS) entry which is preliminary data.</text>
</comment>
<dbReference type="AlphaFoldDB" id="A0A132AJ51"/>
<gene>
    <name evidence="2" type="ORF">QR98_0090360</name>
</gene>
<dbReference type="Proteomes" id="UP000616769">
    <property type="component" value="Unassembled WGS sequence"/>
</dbReference>
<feature type="compositionally biased region" description="Basic and acidic residues" evidence="1">
    <location>
        <begin position="340"/>
        <end position="349"/>
    </location>
</feature>
<sequence length="349" mass="39806">MIGDWIADMSNQLRNSSNNSAIDYNHNHRAQTVQLNSEIHNPNHSSRSNLDDNTDQSYENILQLQGSRMSQTAQIVLLPTQNISIANVPDRNEPVQMIVPNDMEYRIAFPNVSVLVPTTIFITDKNECILVTQNSQSINRPSLPSIETTSTESSSFAEDQYGEFQEPGCEFITLANTATQTVIPGYQEDHLERNQTSNNCQIVGIIGTNQIGILQNQYNNDNQFLLAACVETSNGNDNLAQETESNRSEMSINQTESFIDDPNDLNDNYDVNAFLASNISMMNIEKSDPYKAKEWLKDSFIVNRALKALTKFNQRSNSNYHHHHHHHHHNHHHHNHHHHEHDSHQQILR</sequence>
<dbReference type="OrthoDB" id="10402402at2759"/>
<accession>A0A132AJ51</accession>
<evidence type="ECO:0000313" key="2">
    <source>
        <dbReference type="EMBL" id="KPM10480.1"/>
    </source>
</evidence>
<dbReference type="VEuPathDB" id="VectorBase:SSCA001314"/>
<evidence type="ECO:0000256" key="1">
    <source>
        <dbReference type="SAM" id="MobiDB-lite"/>
    </source>
</evidence>
<organism evidence="2 3">
    <name type="scientific">Sarcoptes scabiei</name>
    <name type="common">Itch mite</name>
    <name type="synonym">Acarus scabiei</name>
    <dbReference type="NCBI Taxonomy" id="52283"/>
    <lineage>
        <taxon>Eukaryota</taxon>
        <taxon>Metazoa</taxon>
        <taxon>Ecdysozoa</taxon>
        <taxon>Arthropoda</taxon>
        <taxon>Chelicerata</taxon>
        <taxon>Arachnida</taxon>
        <taxon>Acari</taxon>
        <taxon>Acariformes</taxon>
        <taxon>Sarcoptiformes</taxon>
        <taxon>Astigmata</taxon>
        <taxon>Psoroptidia</taxon>
        <taxon>Sarcoptoidea</taxon>
        <taxon>Sarcoptidae</taxon>
        <taxon>Sarcoptinae</taxon>
        <taxon>Sarcoptes</taxon>
    </lineage>
</organism>
<name>A0A132AJ51_SARSC</name>